<dbReference type="STRING" id="150146.SAMN05443667_10441"/>
<reference evidence="3" key="1">
    <citation type="submission" date="2016-10" db="EMBL/GenBank/DDBJ databases">
        <authorList>
            <person name="Varghese N."/>
            <person name="Submissions S."/>
        </authorList>
    </citation>
    <scope>NUCLEOTIDE SEQUENCE [LARGE SCALE GENOMIC DNA]</scope>
    <source>
        <strain evidence="3">DSM 22376</strain>
    </source>
</reference>
<dbReference type="RefSeq" id="WP_091086872.1">
    <property type="nucleotide sequence ID" value="NZ_FNRD01000004.1"/>
</dbReference>
<feature type="transmembrane region" description="Helical" evidence="1">
    <location>
        <begin position="86"/>
        <end position="103"/>
    </location>
</feature>
<feature type="transmembrane region" description="Helical" evidence="1">
    <location>
        <begin position="301"/>
        <end position="322"/>
    </location>
</feature>
<dbReference type="InterPro" id="IPR022134">
    <property type="entry name" value="DUF3667"/>
</dbReference>
<keyword evidence="3" id="KW-1185">Reference proteome</keyword>
<dbReference type="EMBL" id="FNRD01000004">
    <property type="protein sequence ID" value="SEA39268.1"/>
    <property type="molecule type" value="Genomic_DNA"/>
</dbReference>
<dbReference type="AlphaFoldDB" id="A0A1H4ATZ4"/>
<gene>
    <name evidence="2" type="ORF">SAMN05443667_10441</name>
</gene>
<keyword evidence="1" id="KW-0472">Membrane</keyword>
<evidence type="ECO:0000313" key="3">
    <source>
        <dbReference type="Proteomes" id="UP000198951"/>
    </source>
</evidence>
<protein>
    <recommendedName>
        <fullName evidence="4">DUF3667 domain-containing protein</fullName>
    </recommendedName>
</protein>
<feature type="transmembrane region" description="Helical" evidence="1">
    <location>
        <begin position="269"/>
        <end position="289"/>
    </location>
</feature>
<sequence>MSKEKVRLDKTCLNCNHVADQRYCPHCGQENTLSRKSFHHIFIHFFEDLTHYDNSFWKTIFSLFFKPAALTKAYMSGKRLSYLNPIRLYIFISFVTFLMISLFPNNPEKEITAAVTKQKQVIIPTIDSLHIEEKSVDGLTKVGLLSQQNNDTIKKILQQTDKIEKIKNAQTTDSIPKKEVADFGYKSINELDSIQKHGGKKVQVSNTEYWFLKKWLTVKEENTNEQIVEKFTESFTNNLPKLLFMYMPVFAFVLWLFHDKKKWYYYDSGIFTLHYFSFILLLVLTLFFIDKIFILFGKNPILEWVHFSLKSLGIFWMIYYFFPAHRRFYGNKFIVSLAKSSAIIIINSVVITFLLVLFALYTYSNIH</sequence>
<feature type="transmembrane region" description="Helical" evidence="1">
    <location>
        <begin position="239"/>
        <end position="257"/>
    </location>
</feature>
<proteinExistence type="predicted"/>
<evidence type="ECO:0000313" key="2">
    <source>
        <dbReference type="EMBL" id="SEA39268.1"/>
    </source>
</evidence>
<feature type="transmembrane region" description="Helical" evidence="1">
    <location>
        <begin position="342"/>
        <end position="363"/>
    </location>
</feature>
<dbReference type="Proteomes" id="UP000198951">
    <property type="component" value="Unassembled WGS sequence"/>
</dbReference>
<dbReference type="OrthoDB" id="675873at2"/>
<dbReference type="Pfam" id="PF12412">
    <property type="entry name" value="DUF3667"/>
    <property type="match status" value="1"/>
</dbReference>
<keyword evidence="1" id="KW-0812">Transmembrane</keyword>
<accession>A0A1H4ATZ4</accession>
<organism evidence="2 3">
    <name type="scientific">Flavobacterium gillisiae</name>
    <dbReference type="NCBI Taxonomy" id="150146"/>
    <lineage>
        <taxon>Bacteria</taxon>
        <taxon>Pseudomonadati</taxon>
        <taxon>Bacteroidota</taxon>
        <taxon>Flavobacteriia</taxon>
        <taxon>Flavobacteriales</taxon>
        <taxon>Flavobacteriaceae</taxon>
        <taxon>Flavobacterium</taxon>
    </lineage>
</organism>
<evidence type="ECO:0008006" key="4">
    <source>
        <dbReference type="Google" id="ProtNLM"/>
    </source>
</evidence>
<keyword evidence="1" id="KW-1133">Transmembrane helix</keyword>
<evidence type="ECO:0000256" key="1">
    <source>
        <dbReference type="SAM" id="Phobius"/>
    </source>
</evidence>
<name>A0A1H4ATZ4_9FLAO</name>